<reference evidence="1" key="1">
    <citation type="journal article" date="2021" name="Sci. Adv.">
        <title>The American lobster genome reveals insights on longevity, neural, and immune adaptations.</title>
        <authorList>
            <person name="Polinski J.M."/>
            <person name="Zimin A.V."/>
            <person name="Clark K.F."/>
            <person name="Kohn A.B."/>
            <person name="Sadowski N."/>
            <person name="Timp W."/>
            <person name="Ptitsyn A."/>
            <person name="Khanna P."/>
            <person name="Romanova D.Y."/>
            <person name="Williams P."/>
            <person name="Greenwood S.J."/>
            <person name="Moroz L.L."/>
            <person name="Walt D.R."/>
            <person name="Bodnar A.G."/>
        </authorList>
    </citation>
    <scope>NUCLEOTIDE SEQUENCE</scope>
    <source>
        <strain evidence="1">GMGI-L3</strain>
    </source>
</reference>
<comment type="caution">
    <text evidence="1">The sequence shown here is derived from an EMBL/GenBank/DDBJ whole genome shotgun (WGS) entry which is preliminary data.</text>
</comment>
<gene>
    <name evidence="1" type="ORF">Hamer_G004693</name>
</gene>
<dbReference type="EMBL" id="JAHLQT010024847">
    <property type="protein sequence ID" value="KAG7164964.1"/>
    <property type="molecule type" value="Genomic_DNA"/>
</dbReference>
<proteinExistence type="predicted"/>
<dbReference type="Proteomes" id="UP000747542">
    <property type="component" value="Unassembled WGS sequence"/>
</dbReference>
<organism evidence="1 2">
    <name type="scientific">Homarus americanus</name>
    <name type="common">American lobster</name>
    <dbReference type="NCBI Taxonomy" id="6706"/>
    <lineage>
        <taxon>Eukaryota</taxon>
        <taxon>Metazoa</taxon>
        <taxon>Ecdysozoa</taxon>
        <taxon>Arthropoda</taxon>
        <taxon>Crustacea</taxon>
        <taxon>Multicrustacea</taxon>
        <taxon>Malacostraca</taxon>
        <taxon>Eumalacostraca</taxon>
        <taxon>Eucarida</taxon>
        <taxon>Decapoda</taxon>
        <taxon>Pleocyemata</taxon>
        <taxon>Astacidea</taxon>
        <taxon>Nephropoidea</taxon>
        <taxon>Nephropidae</taxon>
        <taxon>Homarus</taxon>
    </lineage>
</organism>
<accession>A0A8J5K4V2</accession>
<name>A0A8J5K4V2_HOMAM</name>
<keyword evidence="2" id="KW-1185">Reference proteome</keyword>
<dbReference type="AlphaFoldDB" id="A0A8J5K4V2"/>
<protein>
    <submittedName>
        <fullName evidence="1">Uncharacterized protein</fullName>
    </submittedName>
</protein>
<sequence length="41" mass="4791">MTEAWRRGHDRGRRGRGYYRGVSMTERCGHDRGVGIIEVWA</sequence>
<evidence type="ECO:0000313" key="2">
    <source>
        <dbReference type="Proteomes" id="UP000747542"/>
    </source>
</evidence>
<evidence type="ECO:0000313" key="1">
    <source>
        <dbReference type="EMBL" id="KAG7164964.1"/>
    </source>
</evidence>